<feature type="repeat" description="TPR" evidence="3">
    <location>
        <begin position="532"/>
        <end position="565"/>
    </location>
</feature>
<dbReference type="PANTHER" id="PTHR45586">
    <property type="entry name" value="TPR REPEAT-CONTAINING PROTEIN PA4667"/>
    <property type="match status" value="1"/>
</dbReference>
<dbReference type="InterPro" id="IPR051012">
    <property type="entry name" value="CellSynth/LPSAsmb/PSIAsmb"/>
</dbReference>
<dbReference type="Gene3D" id="3.90.10.10">
    <property type="entry name" value="Cytochrome C3"/>
    <property type="match status" value="1"/>
</dbReference>
<dbReference type="SUPFAM" id="SSF48452">
    <property type="entry name" value="TPR-like"/>
    <property type="match status" value="1"/>
</dbReference>
<dbReference type="Pfam" id="PF09699">
    <property type="entry name" value="Paired_CXXCH_1"/>
    <property type="match status" value="1"/>
</dbReference>
<proteinExistence type="predicted"/>
<dbReference type="Pfam" id="PF13432">
    <property type="entry name" value="TPR_16"/>
    <property type="match status" value="1"/>
</dbReference>
<name>A0A4Q7YX61_9BACT</name>
<dbReference type="SUPFAM" id="SSF48695">
    <property type="entry name" value="Multiheme cytochromes"/>
    <property type="match status" value="1"/>
</dbReference>
<dbReference type="InterPro" id="IPR011990">
    <property type="entry name" value="TPR-like_helical_dom_sf"/>
</dbReference>
<dbReference type="Proteomes" id="UP000292958">
    <property type="component" value="Unassembled WGS sequence"/>
</dbReference>
<evidence type="ECO:0000256" key="1">
    <source>
        <dbReference type="ARBA" id="ARBA00022737"/>
    </source>
</evidence>
<keyword evidence="2 3" id="KW-0802">TPR repeat</keyword>
<dbReference type="PANTHER" id="PTHR45586:SF1">
    <property type="entry name" value="LIPOPOLYSACCHARIDE ASSEMBLY PROTEIN B"/>
    <property type="match status" value="1"/>
</dbReference>
<dbReference type="PROSITE" id="PS50005">
    <property type="entry name" value="TPR"/>
    <property type="match status" value="4"/>
</dbReference>
<gene>
    <name evidence="5" type="ORF">BDD14_4012</name>
</gene>
<keyword evidence="6" id="KW-1185">Reference proteome</keyword>
<accession>A0A4Q7YX61</accession>
<dbReference type="InterPro" id="IPR036280">
    <property type="entry name" value="Multihaem_cyt_sf"/>
</dbReference>
<evidence type="ECO:0000256" key="3">
    <source>
        <dbReference type="PROSITE-ProRule" id="PRU00339"/>
    </source>
</evidence>
<evidence type="ECO:0000256" key="2">
    <source>
        <dbReference type="ARBA" id="ARBA00022803"/>
    </source>
</evidence>
<comment type="caution">
    <text evidence="5">The sequence shown here is derived from an EMBL/GenBank/DDBJ whole genome shotgun (WGS) entry which is preliminary data.</text>
</comment>
<feature type="domain" description="Doubled CXXCH motif" evidence="4">
    <location>
        <begin position="325"/>
        <end position="357"/>
    </location>
</feature>
<sequence>MLCAVVAAAVLAWHLVGEKPHTVETKGSTVTQLNTGYVDAQACATCHGTIAKTFKKTGMGRSFYRPTTENVIEDYEKANTFVHKASGLRYRMIERDGKFYERRFTLGKDGKEENVLEERIDYVMGSGNQARTYMHRTSQGKLVELPVSWYTERSGYWNMSPGFDRADHPDMHGAIGPECMFCHNGYPQLTDSSQAALEESIFPEKLPEGIDCQRCHGPGAAHVAAASGGKATLPEIRSKIVNPAKLPRDRQMEVCMECHMETSARHVPSAIRAYGRELYSFRPGEPLGDYRTYFERPKDPKSDDYEVAHAGYQLVRSACFRNTQMTCLTCHNPHDIPRGEAAKKQYIAVCETCHKQVSHKGVAMTAGNDCLSCHMPKRRTEGSVHIVLTDHYIQRVCPARDLTAPFPESLLPEDLTPVQIYYPRSTQPTAREQLLLAVAKVNDAGIDGIGQLRAQLDRQHPQWPEPYVALGTGYARAGKTEDAVRSFNQALKFHPDDRAALRELSAALLSGGQVERAVEILERATGIYPEDDGMLANLANAYLRQGKLSEAQDAISRTLAINPDRAEVHDLAGLVAIKRQDGAAAEQSFREAIQLKPNLAAPQNNLANLLVGEHRYPEAEAYFRRALELKPDYGDAHHGLGLLMILERNNAEATHELQEAARTAPTDPEVHTDLADLLSAQGRFADAAAEYRRALALQSGRPDANLGLGLALLRQGQREEAFRYIQIAAHSSDAEVSQHAQGILGQVLR</sequence>
<organism evidence="5 6">
    <name type="scientific">Edaphobacter modestus</name>
    <dbReference type="NCBI Taxonomy" id="388466"/>
    <lineage>
        <taxon>Bacteria</taxon>
        <taxon>Pseudomonadati</taxon>
        <taxon>Acidobacteriota</taxon>
        <taxon>Terriglobia</taxon>
        <taxon>Terriglobales</taxon>
        <taxon>Acidobacteriaceae</taxon>
        <taxon>Edaphobacter</taxon>
    </lineage>
</organism>
<evidence type="ECO:0000313" key="5">
    <source>
        <dbReference type="EMBL" id="RZU42427.1"/>
    </source>
</evidence>
<dbReference type="Pfam" id="PF14559">
    <property type="entry name" value="TPR_19"/>
    <property type="match status" value="2"/>
</dbReference>
<feature type="repeat" description="TPR" evidence="3">
    <location>
        <begin position="600"/>
        <end position="633"/>
    </location>
</feature>
<dbReference type="InterPro" id="IPR010177">
    <property type="entry name" value="Paired_CXXCH_1"/>
</dbReference>
<reference evidence="5 6" key="1">
    <citation type="submission" date="2019-02" db="EMBL/GenBank/DDBJ databases">
        <title>Genomic Encyclopedia of Archaeal and Bacterial Type Strains, Phase II (KMG-II): from individual species to whole genera.</title>
        <authorList>
            <person name="Goeker M."/>
        </authorList>
    </citation>
    <scope>NUCLEOTIDE SEQUENCE [LARGE SCALE GENOMIC DNA]</scope>
    <source>
        <strain evidence="5 6">DSM 18101</strain>
    </source>
</reference>
<dbReference type="PROSITE" id="PS50293">
    <property type="entry name" value="TPR_REGION"/>
    <property type="match status" value="1"/>
</dbReference>
<dbReference type="AlphaFoldDB" id="A0A4Q7YX61"/>
<keyword evidence="1" id="KW-0677">Repeat</keyword>
<dbReference type="Gene3D" id="1.25.40.10">
    <property type="entry name" value="Tetratricopeptide repeat domain"/>
    <property type="match status" value="1"/>
</dbReference>
<feature type="repeat" description="TPR" evidence="3">
    <location>
        <begin position="464"/>
        <end position="497"/>
    </location>
</feature>
<evidence type="ECO:0000313" key="6">
    <source>
        <dbReference type="Proteomes" id="UP000292958"/>
    </source>
</evidence>
<dbReference type="EMBL" id="SHKW01000001">
    <property type="protein sequence ID" value="RZU42427.1"/>
    <property type="molecule type" value="Genomic_DNA"/>
</dbReference>
<dbReference type="SMART" id="SM00028">
    <property type="entry name" value="TPR"/>
    <property type="match status" value="8"/>
</dbReference>
<protein>
    <submittedName>
        <fullName evidence="5">Putative CXXCH cytochrome family protein</fullName>
    </submittedName>
</protein>
<evidence type="ECO:0000259" key="4">
    <source>
        <dbReference type="Pfam" id="PF09699"/>
    </source>
</evidence>
<dbReference type="InterPro" id="IPR019734">
    <property type="entry name" value="TPR_rpt"/>
</dbReference>
<dbReference type="Gene3D" id="1.10.1130.10">
    <property type="entry name" value="Flavocytochrome C3, Chain A"/>
    <property type="match status" value="1"/>
</dbReference>
<feature type="repeat" description="TPR" evidence="3">
    <location>
        <begin position="566"/>
        <end position="599"/>
    </location>
</feature>